<comment type="caution">
    <text evidence="2">The sequence shown here is derived from an EMBL/GenBank/DDBJ whole genome shotgun (WGS) entry which is preliminary data.</text>
</comment>
<evidence type="ECO:0000313" key="2">
    <source>
        <dbReference type="EMBL" id="KAJ8430802.1"/>
    </source>
</evidence>
<feature type="region of interest" description="Disordered" evidence="1">
    <location>
        <begin position="187"/>
        <end position="234"/>
    </location>
</feature>
<dbReference type="Proteomes" id="UP001153076">
    <property type="component" value="Unassembled WGS sequence"/>
</dbReference>
<organism evidence="2 3">
    <name type="scientific">Carnegiea gigantea</name>
    <dbReference type="NCBI Taxonomy" id="171969"/>
    <lineage>
        <taxon>Eukaryota</taxon>
        <taxon>Viridiplantae</taxon>
        <taxon>Streptophyta</taxon>
        <taxon>Embryophyta</taxon>
        <taxon>Tracheophyta</taxon>
        <taxon>Spermatophyta</taxon>
        <taxon>Magnoliopsida</taxon>
        <taxon>eudicotyledons</taxon>
        <taxon>Gunneridae</taxon>
        <taxon>Pentapetalae</taxon>
        <taxon>Caryophyllales</taxon>
        <taxon>Cactineae</taxon>
        <taxon>Cactaceae</taxon>
        <taxon>Cactoideae</taxon>
        <taxon>Echinocereeae</taxon>
        <taxon>Carnegiea</taxon>
    </lineage>
</organism>
<accession>A0A9Q1JTX9</accession>
<keyword evidence="3" id="KW-1185">Reference proteome</keyword>
<sequence length="656" mass="71574">MIRLPVRFGDKTKYRSLEVDFLVIDVPRAYNGQHDLMEIPKGVGAALLVTLLLSLDCISCSLLQLTLQPFLLGLTGIQIRLQSFAAPLVPRDEPLQPPALCNCPHPSSEDLGHGYFFRDHLGGIRSPRSCQVPGLNYVLDKRELGDRLAEGRRAGRRGRWPPGLQLLPLGKGRGCVPLVTGSPIGEGSIAQLSPPPLAMGHRPRPHPAVPWSSASSEPVDSQQASSRRAQGRVPTRKRLSLYIPRENESDELSHVPYLLGLLSNKVLPLFLSPAFGVSHLFGSGVPRLEDHQPCPRLICTKQKGSQGWAEAYHPRIYKTGGSRRSSARRPWVPRRNSARAFPHSTRPIVKAIPSQVPSLLGRLLNGKRYCFSRADLFNLVTTLGSEQVGAPGNLDLSDTISVTASARPFRLSTDLPGPNDASKEEGLVDALSEDELLEECLEEEPDEPVREEPIELQLVGGSDARSRLGLDHSANLEVSHIISYGDLPRIRHVHLQAKDAGGREILAAGPRGSGDVGNHPAINKGREIKELRGPGGWPTLNLPPGHLGSLGPPLHQPANKVVLPLVGSPCNPSKPQRLTTSDLPTMISYSQSYTREPRVARLPRSTAWRRMSPELFQEAPTQSPWPRLRPTKSAGIIRENLPKGGKAGAERSSNAR</sequence>
<proteinExistence type="predicted"/>
<dbReference type="OrthoDB" id="2919534at2759"/>
<reference evidence="2" key="1">
    <citation type="submission" date="2022-04" db="EMBL/GenBank/DDBJ databases">
        <title>Carnegiea gigantea Genome sequencing and assembly v2.</title>
        <authorList>
            <person name="Copetti D."/>
            <person name="Sanderson M.J."/>
            <person name="Burquez A."/>
            <person name="Wojciechowski M.F."/>
        </authorList>
    </citation>
    <scope>NUCLEOTIDE SEQUENCE</scope>
    <source>
        <strain evidence="2">SGP5-SGP5p</strain>
        <tissue evidence="2">Aerial part</tissue>
    </source>
</reference>
<name>A0A9Q1JTX9_9CARY</name>
<dbReference type="AlphaFoldDB" id="A0A9Q1JTX9"/>
<evidence type="ECO:0000256" key="1">
    <source>
        <dbReference type="SAM" id="MobiDB-lite"/>
    </source>
</evidence>
<dbReference type="EMBL" id="JAKOGI010000753">
    <property type="protein sequence ID" value="KAJ8430802.1"/>
    <property type="molecule type" value="Genomic_DNA"/>
</dbReference>
<evidence type="ECO:0000313" key="3">
    <source>
        <dbReference type="Proteomes" id="UP001153076"/>
    </source>
</evidence>
<protein>
    <submittedName>
        <fullName evidence="2">Uncharacterized protein</fullName>
    </submittedName>
</protein>
<feature type="compositionally biased region" description="Polar residues" evidence="1">
    <location>
        <begin position="212"/>
        <end position="228"/>
    </location>
</feature>
<feature type="region of interest" description="Disordered" evidence="1">
    <location>
        <begin position="614"/>
        <end position="656"/>
    </location>
</feature>
<gene>
    <name evidence="2" type="ORF">Cgig2_005209</name>
</gene>